<dbReference type="PRINTS" id="PR01438">
    <property type="entry name" value="UNVRSLSTRESS"/>
</dbReference>
<evidence type="ECO:0000256" key="3">
    <source>
        <dbReference type="ARBA" id="ARBA00011738"/>
    </source>
</evidence>
<protein>
    <recommendedName>
        <fullName evidence="5">Universal stress protein</fullName>
    </recommendedName>
</protein>
<organism evidence="7 8">
    <name type="scientific">Pseudohaliea rubra DSM 19751</name>
    <dbReference type="NCBI Taxonomy" id="1265313"/>
    <lineage>
        <taxon>Bacteria</taxon>
        <taxon>Pseudomonadati</taxon>
        <taxon>Pseudomonadota</taxon>
        <taxon>Gammaproteobacteria</taxon>
        <taxon>Cellvibrionales</taxon>
        <taxon>Halieaceae</taxon>
        <taxon>Pseudohaliea</taxon>
    </lineage>
</organism>
<proteinExistence type="inferred from homology"/>
<gene>
    <name evidence="7" type="ORF">HRUBRA_01643</name>
</gene>
<dbReference type="PANTHER" id="PTHR46268:SF23">
    <property type="entry name" value="UNIVERSAL STRESS PROTEIN A-RELATED"/>
    <property type="match status" value="1"/>
</dbReference>
<comment type="similarity">
    <text evidence="2 5">Belongs to the universal stress protein A family.</text>
</comment>
<dbReference type="PATRIC" id="fig|1265313.6.peg.1624"/>
<evidence type="ECO:0000256" key="4">
    <source>
        <dbReference type="ARBA" id="ARBA00022490"/>
    </source>
</evidence>
<dbReference type="SUPFAM" id="SSF52402">
    <property type="entry name" value="Adenine nucleotide alpha hydrolases-like"/>
    <property type="match status" value="1"/>
</dbReference>
<dbReference type="Gene3D" id="3.40.50.620">
    <property type="entry name" value="HUPs"/>
    <property type="match status" value="1"/>
</dbReference>
<dbReference type="InterPro" id="IPR014729">
    <property type="entry name" value="Rossmann-like_a/b/a_fold"/>
</dbReference>
<dbReference type="RefSeq" id="WP_035518203.1">
    <property type="nucleotide sequence ID" value="NZ_KN234809.1"/>
</dbReference>
<dbReference type="GO" id="GO:0005737">
    <property type="term" value="C:cytoplasm"/>
    <property type="evidence" value="ECO:0007669"/>
    <property type="project" value="UniProtKB-SubCell"/>
</dbReference>
<dbReference type="EMBL" id="AUVB01000049">
    <property type="protein sequence ID" value="KGE03752.1"/>
    <property type="molecule type" value="Genomic_DNA"/>
</dbReference>
<dbReference type="PANTHER" id="PTHR46268">
    <property type="entry name" value="STRESS RESPONSE PROTEIN NHAX"/>
    <property type="match status" value="1"/>
</dbReference>
<evidence type="ECO:0000259" key="6">
    <source>
        <dbReference type="Pfam" id="PF00582"/>
    </source>
</evidence>
<accession>A0A095VQL5</accession>
<evidence type="ECO:0000256" key="5">
    <source>
        <dbReference type="PIRNR" id="PIRNR006276"/>
    </source>
</evidence>
<dbReference type="HOGENOM" id="CLU_049301_11_3_6"/>
<evidence type="ECO:0000256" key="2">
    <source>
        <dbReference type="ARBA" id="ARBA00008791"/>
    </source>
</evidence>
<dbReference type="AlphaFoldDB" id="A0A095VQL5"/>
<reference evidence="7 8" key="1">
    <citation type="journal article" date="2014" name="Genome Announc.">
        <title>Genome Sequence of Gammaproteobacterial Pseudohaliea rubra Type Strain DSM 19751, Isolated from Coastal Seawater of the Mediterranean Sea.</title>
        <authorList>
            <person name="Spring S."/>
            <person name="Fiebig A."/>
            <person name="Riedel T."/>
            <person name="Goker M."/>
            <person name="Klenk H.P."/>
        </authorList>
    </citation>
    <scope>NUCLEOTIDE SEQUENCE [LARGE SCALE GENOMIC DNA]</scope>
    <source>
        <strain evidence="7 8">DSM 19751</strain>
    </source>
</reference>
<keyword evidence="4 5" id="KW-0963">Cytoplasm</keyword>
<comment type="caution">
    <text evidence="7">The sequence shown here is derived from an EMBL/GenBank/DDBJ whole genome shotgun (WGS) entry which is preliminary data.</text>
</comment>
<evidence type="ECO:0000313" key="7">
    <source>
        <dbReference type="EMBL" id="KGE03752.1"/>
    </source>
</evidence>
<evidence type="ECO:0000313" key="8">
    <source>
        <dbReference type="Proteomes" id="UP000029640"/>
    </source>
</evidence>
<comment type="subunit">
    <text evidence="3">Homodimer.</text>
</comment>
<sequence>MANYTRILTAVDLTEDSDEVAERARAIATNNGAELHLIHVIEPLSFAYGGDIPMDFSGIQDEIHQQASAQLEKFGEKHAIPQTARHVVLGQPEVEIHAMADEIDADLIVVGSHGRYGLALLMGSTANGVLHGASCDVLAVRVGQQKKDT</sequence>
<name>A0A095VQL5_9GAMM</name>
<feature type="domain" description="UspA" evidence="6">
    <location>
        <begin position="4"/>
        <end position="141"/>
    </location>
</feature>
<evidence type="ECO:0000256" key="1">
    <source>
        <dbReference type="ARBA" id="ARBA00004496"/>
    </source>
</evidence>
<dbReference type="OrthoDB" id="9792500at2"/>
<dbReference type="eggNOG" id="COG0589">
    <property type="taxonomic scope" value="Bacteria"/>
</dbReference>
<dbReference type="InterPro" id="IPR006016">
    <property type="entry name" value="UspA"/>
</dbReference>
<dbReference type="Pfam" id="PF00582">
    <property type="entry name" value="Usp"/>
    <property type="match status" value="1"/>
</dbReference>
<keyword evidence="8" id="KW-1185">Reference proteome</keyword>
<dbReference type="Proteomes" id="UP000029640">
    <property type="component" value="Unassembled WGS sequence"/>
</dbReference>
<dbReference type="PIRSF" id="PIRSF006276">
    <property type="entry name" value="UspA"/>
    <property type="match status" value="1"/>
</dbReference>
<comment type="subcellular location">
    <subcellularLocation>
        <location evidence="1 5">Cytoplasm</location>
    </subcellularLocation>
</comment>
<dbReference type="InterPro" id="IPR006015">
    <property type="entry name" value="Universal_stress_UspA"/>
</dbReference>